<comment type="function">
    <text evidence="8">Ligates lysine onto the cytidine present at position 34 of the AUA codon-specific tRNA(Ile) that contains the anticodon CAU, in an ATP-dependent manner. Cytidine is converted to lysidine, thus changing the amino acid specificity of the tRNA from methionine to isoleucine.</text>
</comment>
<feature type="domain" description="Lysidine-tRNA(Ile) synthetase C-terminal" evidence="9">
    <location>
        <begin position="381"/>
        <end position="440"/>
    </location>
</feature>
<gene>
    <name evidence="8 10" type="primary">tilS</name>
    <name evidence="10" type="ORF">GPLA_2733</name>
</gene>
<evidence type="ECO:0000313" key="10">
    <source>
        <dbReference type="EMBL" id="GAC33627.1"/>
    </source>
</evidence>
<protein>
    <recommendedName>
        <fullName evidence="8">tRNA(Ile)-lysidine synthase</fullName>
        <ecNumber evidence="8">6.3.4.19</ecNumber>
    </recommendedName>
    <alternativeName>
        <fullName evidence="8">tRNA(Ile)-2-lysyl-cytidine synthase</fullName>
    </alternativeName>
    <alternativeName>
        <fullName evidence="8">tRNA(Ile)-lysidine synthetase</fullName>
    </alternativeName>
</protein>
<dbReference type="SUPFAM" id="SSF52402">
    <property type="entry name" value="Adenine nucleotide alpha hydrolases-like"/>
    <property type="match status" value="1"/>
</dbReference>
<evidence type="ECO:0000313" key="11">
    <source>
        <dbReference type="Proteomes" id="UP000006322"/>
    </source>
</evidence>
<dbReference type="RefSeq" id="WP_007105403.1">
    <property type="nucleotide sequence ID" value="NZ_BAER01000066.1"/>
</dbReference>
<evidence type="ECO:0000256" key="3">
    <source>
        <dbReference type="ARBA" id="ARBA00022598"/>
    </source>
</evidence>
<dbReference type="GO" id="GO:0005524">
    <property type="term" value="F:ATP binding"/>
    <property type="evidence" value="ECO:0007669"/>
    <property type="project" value="UniProtKB-KW"/>
</dbReference>
<dbReference type="EC" id="6.3.4.19" evidence="8"/>
<dbReference type="STRING" id="1129793.GPLA_2733"/>
<dbReference type="NCBIfam" id="TIGR02433">
    <property type="entry name" value="lysidine_TilS_C"/>
    <property type="match status" value="1"/>
</dbReference>
<dbReference type="InterPro" id="IPR011063">
    <property type="entry name" value="TilS/TtcA_N"/>
</dbReference>
<comment type="catalytic activity">
    <reaction evidence="7 8">
        <text>cytidine(34) in tRNA(Ile2) + L-lysine + ATP = lysidine(34) in tRNA(Ile2) + AMP + diphosphate + H(+)</text>
        <dbReference type="Rhea" id="RHEA:43744"/>
        <dbReference type="Rhea" id="RHEA-COMP:10625"/>
        <dbReference type="Rhea" id="RHEA-COMP:10670"/>
        <dbReference type="ChEBI" id="CHEBI:15378"/>
        <dbReference type="ChEBI" id="CHEBI:30616"/>
        <dbReference type="ChEBI" id="CHEBI:32551"/>
        <dbReference type="ChEBI" id="CHEBI:33019"/>
        <dbReference type="ChEBI" id="CHEBI:82748"/>
        <dbReference type="ChEBI" id="CHEBI:83665"/>
        <dbReference type="ChEBI" id="CHEBI:456215"/>
        <dbReference type="EC" id="6.3.4.19"/>
    </reaction>
</comment>
<sequence>MSLILHLQEQLSELARHNSFPTNVVVAYSAGIDSHVLLHGLWQLRKQQPETFTLSAIYIDHGLSPKAKDWHQHCAVVCDALNIQFQGAKVTVDVDKGKGLEAQARDARYAKLIELAPTDSIVMLAQHQDDQLETVLLQLKRGAGPKGLSGMVRFSTHPKSLDNPQQVHFFRPLLDISQARIQAYADEHKLHWQEDDSNLNTDFERNFIRHKINPLLQKRWPQIAQSVSRSAQLCAQQQMLLEEATLDKLQPLRRQRHGLCISGLLKLSEPWRAQVVRLWLSEQGILSPSQAVLAQVSPELLEASEDANPIIRWQNWQLRRFDNVLYVLGLTDELSPCQLLLSVTKPLELPLFLGRFVLAAEVTLERDEQFLLVNNIHQNPVSIAFGGYARRFTPAGTAHSKPLKQWFKLWRIPPWERGTIGMICQHDEVIGLLIKGQLHLAKSTVDAQIYVSDEQVTRHYLCYQSSSCPANI</sequence>
<dbReference type="PANTHER" id="PTHR43033">
    <property type="entry name" value="TRNA(ILE)-LYSIDINE SYNTHASE-RELATED"/>
    <property type="match status" value="1"/>
</dbReference>
<dbReference type="InterPro" id="IPR012796">
    <property type="entry name" value="Lysidine-tRNA-synth_C"/>
</dbReference>
<evidence type="ECO:0000256" key="7">
    <source>
        <dbReference type="ARBA" id="ARBA00048539"/>
    </source>
</evidence>
<dbReference type="HAMAP" id="MF_01161">
    <property type="entry name" value="tRNA_Ile_lys_synt"/>
    <property type="match status" value="1"/>
</dbReference>
<dbReference type="GO" id="GO:0006400">
    <property type="term" value="P:tRNA modification"/>
    <property type="evidence" value="ECO:0007669"/>
    <property type="project" value="UniProtKB-UniRule"/>
</dbReference>
<accession>K6ZTM1</accession>
<keyword evidence="4 8" id="KW-0819">tRNA processing</keyword>
<dbReference type="Pfam" id="PF01171">
    <property type="entry name" value="ATP_bind_3"/>
    <property type="match status" value="1"/>
</dbReference>
<dbReference type="InterPro" id="IPR012094">
    <property type="entry name" value="tRNA_Ile_lys_synt"/>
</dbReference>
<dbReference type="EMBL" id="BAER01000066">
    <property type="protein sequence ID" value="GAC33627.1"/>
    <property type="molecule type" value="Genomic_DNA"/>
</dbReference>
<dbReference type="NCBIfam" id="TIGR02432">
    <property type="entry name" value="lysidine_TilS_N"/>
    <property type="match status" value="1"/>
</dbReference>
<comment type="similarity">
    <text evidence="8">Belongs to the tRNA(Ile)-lysidine synthase family.</text>
</comment>
<evidence type="ECO:0000256" key="6">
    <source>
        <dbReference type="ARBA" id="ARBA00022840"/>
    </source>
</evidence>
<dbReference type="SUPFAM" id="SSF82829">
    <property type="entry name" value="MesJ substrate recognition domain-like"/>
    <property type="match status" value="1"/>
</dbReference>
<dbReference type="Proteomes" id="UP000006322">
    <property type="component" value="Unassembled WGS sequence"/>
</dbReference>
<dbReference type="GO" id="GO:0005737">
    <property type="term" value="C:cytoplasm"/>
    <property type="evidence" value="ECO:0007669"/>
    <property type="project" value="UniProtKB-SubCell"/>
</dbReference>
<name>K6ZTM1_9ALTE</name>
<keyword evidence="6" id="KW-0067">ATP-binding</keyword>
<keyword evidence="11" id="KW-1185">Reference proteome</keyword>
<dbReference type="GO" id="GO:0032267">
    <property type="term" value="F:tRNA(Ile)-lysidine synthase activity"/>
    <property type="evidence" value="ECO:0007669"/>
    <property type="project" value="UniProtKB-EC"/>
</dbReference>
<comment type="caution">
    <text evidence="10">The sequence shown here is derived from an EMBL/GenBank/DDBJ whole genome shotgun (WGS) entry which is preliminary data.</text>
</comment>
<dbReference type="SMART" id="SM00977">
    <property type="entry name" value="TilS_C"/>
    <property type="match status" value="1"/>
</dbReference>
<reference evidence="11" key="1">
    <citation type="journal article" date="2014" name="Environ. Microbiol.">
        <title>Comparative genomics of the marine bacterial genus Glaciecola reveals the high degree of genomic diversity and genomic characteristic for cold adaptation.</title>
        <authorList>
            <person name="Qin Q.L."/>
            <person name="Xie B.B."/>
            <person name="Yu Y."/>
            <person name="Shu Y.L."/>
            <person name="Rong J.C."/>
            <person name="Zhang Y.J."/>
            <person name="Zhao D.L."/>
            <person name="Chen X.L."/>
            <person name="Zhang X.Y."/>
            <person name="Chen B."/>
            <person name="Zhou B.C."/>
            <person name="Zhang Y.Z."/>
        </authorList>
    </citation>
    <scope>NUCLEOTIDE SEQUENCE [LARGE SCALE GENOMIC DNA]</scope>
    <source>
        <strain evidence="11">LMG 21857</strain>
    </source>
</reference>
<dbReference type="Pfam" id="PF09179">
    <property type="entry name" value="TilS"/>
    <property type="match status" value="1"/>
</dbReference>
<comment type="caution">
    <text evidence="8">Lacks conserved residue(s) required for the propagation of feature annotation.</text>
</comment>
<dbReference type="PANTHER" id="PTHR43033:SF1">
    <property type="entry name" value="TRNA(ILE)-LYSIDINE SYNTHASE-RELATED"/>
    <property type="match status" value="1"/>
</dbReference>
<dbReference type="Pfam" id="PF11734">
    <property type="entry name" value="TilS_C"/>
    <property type="match status" value="1"/>
</dbReference>
<keyword evidence="5" id="KW-0547">Nucleotide-binding</keyword>
<evidence type="ECO:0000256" key="5">
    <source>
        <dbReference type="ARBA" id="ARBA00022741"/>
    </source>
</evidence>
<dbReference type="Gene3D" id="1.20.59.20">
    <property type="match status" value="1"/>
</dbReference>
<comment type="subcellular location">
    <subcellularLocation>
        <location evidence="1 8">Cytoplasm</location>
    </subcellularLocation>
</comment>
<evidence type="ECO:0000256" key="1">
    <source>
        <dbReference type="ARBA" id="ARBA00004496"/>
    </source>
</evidence>
<dbReference type="OrthoDB" id="9807403at2"/>
<keyword evidence="3 8" id="KW-0436">Ligase</keyword>
<dbReference type="InterPro" id="IPR012795">
    <property type="entry name" value="tRNA_Ile_lys_synt_N"/>
</dbReference>
<dbReference type="AlphaFoldDB" id="K6ZTM1"/>
<evidence type="ECO:0000259" key="9">
    <source>
        <dbReference type="SMART" id="SM00977"/>
    </source>
</evidence>
<evidence type="ECO:0000256" key="4">
    <source>
        <dbReference type="ARBA" id="ARBA00022694"/>
    </source>
</evidence>
<proteinExistence type="inferred from homology"/>
<dbReference type="Gene3D" id="3.40.50.620">
    <property type="entry name" value="HUPs"/>
    <property type="match status" value="1"/>
</dbReference>
<keyword evidence="2 8" id="KW-0963">Cytoplasm</keyword>
<evidence type="ECO:0000256" key="8">
    <source>
        <dbReference type="HAMAP-Rule" id="MF_01161"/>
    </source>
</evidence>
<evidence type="ECO:0000256" key="2">
    <source>
        <dbReference type="ARBA" id="ARBA00022490"/>
    </source>
</evidence>
<dbReference type="CDD" id="cd01992">
    <property type="entry name" value="TilS_N"/>
    <property type="match status" value="1"/>
</dbReference>
<dbReference type="InterPro" id="IPR015262">
    <property type="entry name" value="tRNA_Ile_lys_synt_subst-bd"/>
</dbReference>
<dbReference type="SUPFAM" id="SSF56037">
    <property type="entry name" value="PheT/TilS domain"/>
    <property type="match status" value="1"/>
</dbReference>
<organism evidence="10 11">
    <name type="scientific">Paraglaciecola polaris LMG 21857</name>
    <dbReference type="NCBI Taxonomy" id="1129793"/>
    <lineage>
        <taxon>Bacteria</taxon>
        <taxon>Pseudomonadati</taxon>
        <taxon>Pseudomonadota</taxon>
        <taxon>Gammaproteobacteria</taxon>
        <taxon>Alteromonadales</taxon>
        <taxon>Alteromonadaceae</taxon>
        <taxon>Paraglaciecola</taxon>
    </lineage>
</organism>
<dbReference type="InterPro" id="IPR014729">
    <property type="entry name" value="Rossmann-like_a/b/a_fold"/>
</dbReference>